<protein>
    <submittedName>
        <fullName evidence="1">Uncharacterized protein</fullName>
    </submittedName>
</protein>
<evidence type="ECO:0000313" key="2">
    <source>
        <dbReference type="Proteomes" id="UP000000657"/>
    </source>
</evidence>
<evidence type="ECO:0000313" key="1">
    <source>
        <dbReference type="EMBL" id="CAJ58989.1"/>
    </source>
</evidence>
<gene>
    <name evidence="1" type="ordered locus">FRAAL0313</name>
</gene>
<dbReference type="EMBL" id="CT573213">
    <property type="protein sequence ID" value="CAJ58989.1"/>
    <property type="molecule type" value="Genomic_DNA"/>
</dbReference>
<sequence length="57" mass="5878">MNFIDSINLAYRRVADHSYALPSAATTESSGCRADAGAARGVAGVPEPSRTLKTPGV</sequence>
<proteinExistence type="predicted"/>
<accession>Q0RTV9</accession>
<dbReference type="HOGENOM" id="CLU_2990110_0_0_11"/>
<keyword evidence="2" id="KW-1185">Reference proteome</keyword>
<dbReference type="Proteomes" id="UP000000657">
    <property type="component" value="Chromosome"/>
</dbReference>
<reference evidence="1 2" key="1">
    <citation type="journal article" date="2007" name="Genome Res.">
        <title>Genome characteristics of facultatively symbiotic Frankia sp. strains reflect host range and host plant biogeography.</title>
        <authorList>
            <person name="Normand P."/>
            <person name="Lapierre P."/>
            <person name="Tisa L.S."/>
            <person name="Gogarten J.P."/>
            <person name="Alloisio N."/>
            <person name="Bagnarol E."/>
            <person name="Bassi C.A."/>
            <person name="Berry A.M."/>
            <person name="Bickhart D.M."/>
            <person name="Choisne N."/>
            <person name="Couloux A."/>
            <person name="Cournoyer B."/>
            <person name="Cruveiller S."/>
            <person name="Daubin V."/>
            <person name="Demange N."/>
            <person name="Francino M.P."/>
            <person name="Goltsman E."/>
            <person name="Huang Y."/>
            <person name="Kopp O.R."/>
            <person name="Labarre L."/>
            <person name="Lapidus A."/>
            <person name="Lavire C."/>
            <person name="Marechal J."/>
            <person name="Martinez M."/>
            <person name="Mastronunzio J.E."/>
            <person name="Mullin B.C."/>
            <person name="Niemann J."/>
            <person name="Pujic P."/>
            <person name="Rawnsley T."/>
            <person name="Rouy Z."/>
            <person name="Schenowitz C."/>
            <person name="Sellstedt A."/>
            <person name="Tavares F."/>
            <person name="Tomkins J.P."/>
            <person name="Vallenet D."/>
            <person name="Valverde C."/>
            <person name="Wall L.G."/>
            <person name="Wang Y."/>
            <person name="Medigue C."/>
            <person name="Benson D.R."/>
        </authorList>
    </citation>
    <scope>NUCLEOTIDE SEQUENCE [LARGE SCALE GENOMIC DNA]</scope>
    <source>
        <strain evidence="2">DSM 45986 / CECT 9034 / ACN14a</strain>
    </source>
</reference>
<dbReference type="AlphaFoldDB" id="Q0RTV9"/>
<organism evidence="1 2">
    <name type="scientific">Frankia alni (strain DSM 45986 / CECT 9034 / ACN14a)</name>
    <dbReference type="NCBI Taxonomy" id="326424"/>
    <lineage>
        <taxon>Bacteria</taxon>
        <taxon>Bacillati</taxon>
        <taxon>Actinomycetota</taxon>
        <taxon>Actinomycetes</taxon>
        <taxon>Frankiales</taxon>
        <taxon>Frankiaceae</taxon>
        <taxon>Frankia</taxon>
    </lineage>
</organism>
<dbReference type="KEGG" id="fal:FRAAL0313"/>
<name>Q0RTV9_FRAAA</name>